<dbReference type="EMBL" id="JAQOWY010000262">
    <property type="protein sequence ID" value="KAK1845718.1"/>
    <property type="molecule type" value="Genomic_DNA"/>
</dbReference>
<organism evidence="2 3">
    <name type="scientific">Colletotrichum chrysophilum</name>
    <dbReference type="NCBI Taxonomy" id="1836956"/>
    <lineage>
        <taxon>Eukaryota</taxon>
        <taxon>Fungi</taxon>
        <taxon>Dikarya</taxon>
        <taxon>Ascomycota</taxon>
        <taxon>Pezizomycotina</taxon>
        <taxon>Sordariomycetes</taxon>
        <taxon>Hypocreomycetidae</taxon>
        <taxon>Glomerellales</taxon>
        <taxon>Glomerellaceae</taxon>
        <taxon>Colletotrichum</taxon>
        <taxon>Colletotrichum gloeosporioides species complex</taxon>
    </lineage>
</organism>
<name>A0AAD9EEV9_9PEZI</name>
<dbReference type="AlphaFoldDB" id="A0AAD9EEV9"/>
<gene>
    <name evidence="2" type="ORF">CCHR01_11677</name>
</gene>
<protein>
    <submittedName>
        <fullName evidence="2">Uncharacterized protein</fullName>
    </submittedName>
</protein>
<keyword evidence="3" id="KW-1185">Reference proteome</keyword>
<evidence type="ECO:0000313" key="3">
    <source>
        <dbReference type="Proteomes" id="UP001243330"/>
    </source>
</evidence>
<sequence length="185" mass="20773">MEIWLNPWSEDGLLRTAECPFAQSVALLMLPRLQPVPERQRRSDEQHVLKPAAPPDSADGRTQDSGWCGVECVLRAETGMLCMRWRHSDTSYRRLLGISFARFYRAENTHAREIESLTASRTSHVYSLSLLPSQLQLASLHRQQAGRVRAKHRVLQTPTGTDGADRQTQADFVCTFRAGGKALAS</sequence>
<accession>A0AAD9EEV9</accession>
<reference evidence="2" key="1">
    <citation type="submission" date="2023-01" db="EMBL/GenBank/DDBJ databases">
        <title>Colletotrichum chrysophilum M932 genome sequence.</title>
        <authorList>
            <person name="Baroncelli R."/>
        </authorList>
    </citation>
    <scope>NUCLEOTIDE SEQUENCE</scope>
    <source>
        <strain evidence="2">M932</strain>
    </source>
</reference>
<comment type="caution">
    <text evidence="2">The sequence shown here is derived from an EMBL/GenBank/DDBJ whole genome shotgun (WGS) entry which is preliminary data.</text>
</comment>
<proteinExistence type="predicted"/>
<feature type="compositionally biased region" description="Basic and acidic residues" evidence="1">
    <location>
        <begin position="38"/>
        <end position="48"/>
    </location>
</feature>
<dbReference type="Proteomes" id="UP001243330">
    <property type="component" value="Unassembled WGS sequence"/>
</dbReference>
<evidence type="ECO:0000256" key="1">
    <source>
        <dbReference type="SAM" id="MobiDB-lite"/>
    </source>
</evidence>
<feature type="region of interest" description="Disordered" evidence="1">
    <location>
        <begin position="38"/>
        <end position="63"/>
    </location>
</feature>
<evidence type="ECO:0000313" key="2">
    <source>
        <dbReference type="EMBL" id="KAK1845718.1"/>
    </source>
</evidence>